<name>A0A1G9EI26_9BACT</name>
<keyword evidence="2" id="KW-1185">Reference proteome</keyword>
<reference evidence="2" key="1">
    <citation type="submission" date="2016-10" db="EMBL/GenBank/DDBJ databases">
        <authorList>
            <person name="Varghese N."/>
            <person name="Submissions S."/>
        </authorList>
    </citation>
    <scope>NUCLEOTIDE SEQUENCE [LARGE SCALE GENOMIC DNA]</scope>
    <source>
        <strain evidence="2">DSM 16995</strain>
    </source>
</reference>
<protein>
    <submittedName>
        <fullName evidence="1">Uncharacterized protein</fullName>
    </submittedName>
</protein>
<evidence type="ECO:0000313" key="1">
    <source>
        <dbReference type="EMBL" id="SDK75764.1"/>
    </source>
</evidence>
<accession>A0A1G9EI26</accession>
<dbReference type="AlphaFoldDB" id="A0A1G9EI26"/>
<dbReference type="EMBL" id="FNGA01000002">
    <property type="protein sequence ID" value="SDK75764.1"/>
    <property type="molecule type" value="Genomic_DNA"/>
</dbReference>
<organism evidence="1 2">
    <name type="scientific">Maridesulfovibrio ferrireducens</name>
    <dbReference type="NCBI Taxonomy" id="246191"/>
    <lineage>
        <taxon>Bacteria</taxon>
        <taxon>Pseudomonadati</taxon>
        <taxon>Thermodesulfobacteriota</taxon>
        <taxon>Desulfovibrionia</taxon>
        <taxon>Desulfovibrionales</taxon>
        <taxon>Desulfovibrionaceae</taxon>
        <taxon>Maridesulfovibrio</taxon>
    </lineage>
</organism>
<proteinExistence type="predicted"/>
<sequence length="436" mass="48100">MLKRFLIFLALVAIICGAFYLSSPEMPMLLSEPVWPVVQSQQVDRVDVCRRGKDCFSLVRKVDGWNVVQQGWLTAPFAETAKVGALLDVLSQGQALRYIGHITEKDGQQYGLLAPKIRIATGGGQALSLTLGEEAPSGEGFFALNSQDQGELFILSNDFVRQCDFPAGYYFNLQLLSGSSDNISSISLGHGGAFLWTLVRQKDQFAFSFPAPLAGKTASSGEIDLFLHSLMETPAKGLVPEASDLPGITVCSVEVVFNDKSVKKLEVFEVEGGKDYYLANSTVQNGFFVLSKEHVDQLNKTAFGMRKRSVLSVEIGKVGSIRVLQGNQTFVGIKSDKNWESFEDRKPLLGIDMSLWRLNELKFEAEPISELSSSAVKVMELELMNVDGSRIDKVLFFSDPELPSERCWLSLGDGSGYYHVSNKLLEDLQGQIPLRK</sequence>
<dbReference type="Proteomes" id="UP000199053">
    <property type="component" value="Unassembled WGS sequence"/>
</dbReference>
<dbReference type="STRING" id="246191.SAMN05660337_1124"/>
<evidence type="ECO:0000313" key="2">
    <source>
        <dbReference type="Proteomes" id="UP000199053"/>
    </source>
</evidence>
<gene>
    <name evidence="1" type="ORF">SAMN05660337_1124</name>
</gene>
<dbReference type="RefSeq" id="WP_244512199.1">
    <property type="nucleotide sequence ID" value="NZ_FNGA01000002.1"/>
</dbReference>